<protein>
    <submittedName>
        <fullName evidence="1">Uncharacterized protein</fullName>
    </submittedName>
</protein>
<name>A0ABT9IM02_9MICC</name>
<proteinExistence type="predicted"/>
<dbReference type="Proteomes" id="UP001232725">
    <property type="component" value="Unassembled WGS sequence"/>
</dbReference>
<evidence type="ECO:0000313" key="2">
    <source>
        <dbReference type="Proteomes" id="UP001232725"/>
    </source>
</evidence>
<comment type="caution">
    <text evidence="1">The sequence shown here is derived from an EMBL/GenBank/DDBJ whole genome shotgun (WGS) entry which is preliminary data.</text>
</comment>
<gene>
    <name evidence="1" type="ORF">Q9R02_05640</name>
</gene>
<reference evidence="1 2" key="1">
    <citation type="submission" date="2023-08" db="EMBL/GenBank/DDBJ databases">
        <title>Arthrobacter horti sp. nov., isolated from forest soil.</title>
        <authorList>
            <person name="Park M."/>
        </authorList>
    </citation>
    <scope>NUCLEOTIDE SEQUENCE [LARGE SCALE GENOMIC DNA]</scope>
    <source>
        <strain evidence="1 2">YJM1</strain>
    </source>
</reference>
<evidence type="ECO:0000313" key="1">
    <source>
        <dbReference type="EMBL" id="MDP5226635.1"/>
    </source>
</evidence>
<sequence>MKLLGAAGPSIGKGSVKRLSRTAQAHLRDLVARERLVHGKRARELGRPSPIPDDVRERLYPQRAPIADMRELTDPALRAATDRQMSDLLQLHAARYEDRENPDGV</sequence>
<dbReference type="EMBL" id="JAVALS010000002">
    <property type="protein sequence ID" value="MDP5226635.1"/>
    <property type="molecule type" value="Genomic_DNA"/>
</dbReference>
<keyword evidence="2" id="KW-1185">Reference proteome</keyword>
<organism evidence="1 2">
    <name type="scientific">Arthrobacter horti</name>
    <dbReference type="NCBI Taxonomy" id="3068273"/>
    <lineage>
        <taxon>Bacteria</taxon>
        <taxon>Bacillati</taxon>
        <taxon>Actinomycetota</taxon>
        <taxon>Actinomycetes</taxon>
        <taxon>Micrococcales</taxon>
        <taxon>Micrococcaceae</taxon>
        <taxon>Arthrobacter</taxon>
    </lineage>
</organism>
<accession>A0ABT9IM02</accession>